<keyword evidence="1" id="KW-0472">Membrane</keyword>
<feature type="transmembrane region" description="Helical" evidence="1">
    <location>
        <begin position="194"/>
        <end position="213"/>
    </location>
</feature>
<protein>
    <submittedName>
        <fullName evidence="2">Uncharacterized protein</fullName>
    </submittedName>
</protein>
<keyword evidence="1" id="KW-0812">Transmembrane</keyword>
<dbReference type="InterPro" id="IPR040338">
    <property type="entry name" value="At1g67623-like"/>
</dbReference>
<dbReference type="PANTHER" id="PTHR33784">
    <property type="entry name" value="OS05G0482100 PROTEIN"/>
    <property type="match status" value="1"/>
</dbReference>
<evidence type="ECO:0000313" key="2">
    <source>
        <dbReference type="EMBL" id="KAG2312951.1"/>
    </source>
</evidence>
<reference evidence="2 3" key="1">
    <citation type="submission" date="2020-02" db="EMBL/GenBank/DDBJ databases">
        <authorList>
            <person name="Ma Q."/>
            <person name="Huang Y."/>
            <person name="Song X."/>
            <person name="Pei D."/>
        </authorList>
    </citation>
    <scope>NUCLEOTIDE SEQUENCE [LARGE SCALE GENOMIC DNA]</scope>
    <source>
        <strain evidence="2">Sxm20200214</strain>
        <tissue evidence="2">Leaf</tissue>
    </source>
</reference>
<evidence type="ECO:0000313" key="3">
    <source>
        <dbReference type="Proteomes" id="UP000886595"/>
    </source>
</evidence>
<organism evidence="2 3">
    <name type="scientific">Brassica carinata</name>
    <name type="common">Ethiopian mustard</name>
    <name type="synonym">Abyssinian cabbage</name>
    <dbReference type="NCBI Taxonomy" id="52824"/>
    <lineage>
        <taxon>Eukaryota</taxon>
        <taxon>Viridiplantae</taxon>
        <taxon>Streptophyta</taxon>
        <taxon>Embryophyta</taxon>
        <taxon>Tracheophyta</taxon>
        <taxon>Spermatophyta</taxon>
        <taxon>Magnoliopsida</taxon>
        <taxon>eudicotyledons</taxon>
        <taxon>Gunneridae</taxon>
        <taxon>Pentapetalae</taxon>
        <taxon>rosids</taxon>
        <taxon>malvids</taxon>
        <taxon>Brassicales</taxon>
        <taxon>Brassicaceae</taxon>
        <taxon>Brassiceae</taxon>
        <taxon>Brassica</taxon>
    </lineage>
</organism>
<sequence length="292" mass="33314">MSVFQYENFFLGHRIMKIKNEHDLIEIALAGLKKEIREGLESTRFPALRSLFKEAADVEAILERNLRNRYPTVGRGRGDQRDSWTRKMSGYGTMRELTKQVTTTRLTTPRVTTKRVRMTGRILERRRLTSAMTTGRTRKRGCQTCILLRTRDPITGPTIPALTKEVHAPPHQAPSLGPSVTQPPPLLSRGISQFFSYVIYVLSFAISSVMLILDAITTFNQTIYQTKVPSGYERHEEGLALIKSATDAGCERALYTYAMTRKIYHQDEEYLHRFTRESVEEIGMVVRTAQVG</sequence>
<dbReference type="PANTHER" id="PTHR33784:SF35">
    <property type="entry name" value="(RAPE) HYPOTHETICAL PROTEIN"/>
    <property type="match status" value="1"/>
</dbReference>
<gene>
    <name evidence="2" type="ORF">Bca52824_024508</name>
</gene>
<accession>A0A8X7VKM8</accession>
<dbReference type="AlphaFoldDB" id="A0A8X7VKM8"/>
<dbReference type="Proteomes" id="UP000886595">
    <property type="component" value="Unassembled WGS sequence"/>
</dbReference>
<keyword evidence="3" id="KW-1185">Reference proteome</keyword>
<comment type="caution">
    <text evidence="2">The sequence shown here is derived from an EMBL/GenBank/DDBJ whole genome shotgun (WGS) entry which is preliminary data.</text>
</comment>
<name>A0A8X7VKM8_BRACI</name>
<dbReference type="EMBL" id="JAAMPC010000005">
    <property type="protein sequence ID" value="KAG2312951.1"/>
    <property type="molecule type" value="Genomic_DNA"/>
</dbReference>
<keyword evidence="1" id="KW-1133">Transmembrane helix</keyword>
<proteinExistence type="predicted"/>
<evidence type="ECO:0000256" key="1">
    <source>
        <dbReference type="SAM" id="Phobius"/>
    </source>
</evidence>